<dbReference type="SUPFAM" id="SSF56059">
    <property type="entry name" value="Glutathione synthetase ATP-binding domain-like"/>
    <property type="match status" value="1"/>
</dbReference>
<evidence type="ECO:0000256" key="8">
    <source>
        <dbReference type="ARBA" id="ARBA00023069"/>
    </source>
</evidence>
<protein>
    <recommendedName>
        <fullName evidence="13">Polyglutamylase complex subunit TTLL1</fullName>
    </recommendedName>
    <alternativeName>
        <fullName evidence="14">Tubulin polyglutamylase TTLL1</fullName>
    </alternativeName>
    <alternativeName>
        <fullName evidence="16">Tubulin polyglutamylase complex subunit 3</fullName>
    </alternativeName>
    <alternativeName>
        <fullName evidence="15">Tubulin--tyrosine ligase-like protein 1</fullName>
    </alternativeName>
</protein>
<evidence type="ECO:0000256" key="4">
    <source>
        <dbReference type="ARBA" id="ARBA00022598"/>
    </source>
</evidence>
<dbReference type="STRING" id="158441.A0A226ETV7"/>
<comment type="caution">
    <text evidence="17">The sequence shown here is derived from an EMBL/GenBank/DDBJ whole genome shotgun (WGS) entry which is preliminary data.</text>
</comment>
<evidence type="ECO:0000256" key="15">
    <source>
        <dbReference type="ARBA" id="ARBA00080021"/>
    </source>
</evidence>
<dbReference type="PANTHER" id="PTHR12241:SF31">
    <property type="entry name" value="POLYGLUTAMYLASE COMPLEX SUBUNIT TTLL1"/>
    <property type="match status" value="1"/>
</dbReference>
<comment type="catalytic activity">
    <reaction evidence="11">
        <text>(L-glutamyl)(n)-gamma-L-glutamyl-L-glutamyl-[protein] + L-glutamate + ATP = (L-glutamyl)(n+1)-gamma-L-glutamyl-L-glutamyl-[protein] + ADP + phosphate + H(+)</text>
        <dbReference type="Rhea" id="RHEA:60148"/>
        <dbReference type="Rhea" id="RHEA-COMP:15519"/>
        <dbReference type="Rhea" id="RHEA-COMP:15675"/>
        <dbReference type="ChEBI" id="CHEBI:15378"/>
        <dbReference type="ChEBI" id="CHEBI:29985"/>
        <dbReference type="ChEBI" id="CHEBI:30616"/>
        <dbReference type="ChEBI" id="CHEBI:43474"/>
        <dbReference type="ChEBI" id="CHEBI:143623"/>
        <dbReference type="ChEBI" id="CHEBI:456216"/>
    </reaction>
    <physiologicalReaction direction="left-to-right" evidence="11">
        <dbReference type="Rhea" id="RHEA:60149"/>
    </physiologicalReaction>
</comment>
<dbReference type="GO" id="GO:0036064">
    <property type="term" value="C:ciliary basal body"/>
    <property type="evidence" value="ECO:0007669"/>
    <property type="project" value="TreeGrafter"/>
</dbReference>
<evidence type="ECO:0000256" key="14">
    <source>
        <dbReference type="ARBA" id="ARBA00075351"/>
    </source>
</evidence>
<keyword evidence="4" id="KW-0436">Ligase</keyword>
<evidence type="ECO:0000256" key="12">
    <source>
        <dbReference type="ARBA" id="ARBA00062645"/>
    </source>
</evidence>
<dbReference type="GO" id="GO:0015631">
    <property type="term" value="F:tubulin binding"/>
    <property type="evidence" value="ECO:0007669"/>
    <property type="project" value="TreeGrafter"/>
</dbReference>
<keyword evidence="18" id="KW-1185">Reference proteome</keyword>
<evidence type="ECO:0000313" key="17">
    <source>
        <dbReference type="EMBL" id="OXA61043.1"/>
    </source>
</evidence>
<dbReference type="GO" id="GO:0000226">
    <property type="term" value="P:microtubule cytoskeleton organization"/>
    <property type="evidence" value="ECO:0007669"/>
    <property type="project" value="TreeGrafter"/>
</dbReference>
<dbReference type="OMA" id="DWNFYWS"/>
<keyword evidence="8" id="KW-0969">Cilium</keyword>
<dbReference type="GO" id="GO:0005874">
    <property type="term" value="C:microtubule"/>
    <property type="evidence" value="ECO:0007669"/>
    <property type="project" value="UniProtKB-KW"/>
</dbReference>
<dbReference type="PROSITE" id="PS51221">
    <property type="entry name" value="TTL"/>
    <property type="match status" value="1"/>
</dbReference>
<proteinExistence type="inferred from homology"/>
<evidence type="ECO:0000256" key="5">
    <source>
        <dbReference type="ARBA" id="ARBA00022701"/>
    </source>
</evidence>
<dbReference type="Proteomes" id="UP000198287">
    <property type="component" value="Unassembled WGS sequence"/>
</dbReference>
<keyword evidence="9" id="KW-0206">Cytoskeleton</keyword>
<accession>A0A226ETV7</accession>
<dbReference type="Pfam" id="PF03133">
    <property type="entry name" value="TTL"/>
    <property type="match status" value="2"/>
</dbReference>
<keyword evidence="10" id="KW-0966">Cell projection</keyword>
<dbReference type="EMBL" id="LNIX01000002">
    <property type="protein sequence ID" value="OXA61043.1"/>
    <property type="molecule type" value="Genomic_DNA"/>
</dbReference>
<comment type="subunit">
    <text evidence="12">Part of the neuronal tubulin polyglutamylase complex which contains TPGS1, TPGS2, TTLL1, LRRC49 and NICN1. Interacts with PCM1, CSTPP1 and LRRC49.</text>
</comment>
<dbReference type="PANTHER" id="PTHR12241">
    <property type="entry name" value="TUBULIN POLYGLUTAMYLASE"/>
    <property type="match status" value="1"/>
</dbReference>
<evidence type="ECO:0000256" key="2">
    <source>
        <dbReference type="ARBA" id="ARBA00006118"/>
    </source>
</evidence>
<evidence type="ECO:0000256" key="10">
    <source>
        <dbReference type="ARBA" id="ARBA00023273"/>
    </source>
</evidence>
<keyword evidence="5" id="KW-0493">Microtubule</keyword>
<evidence type="ECO:0000256" key="11">
    <source>
        <dbReference type="ARBA" id="ARBA00052959"/>
    </source>
</evidence>
<evidence type="ECO:0000256" key="6">
    <source>
        <dbReference type="ARBA" id="ARBA00022741"/>
    </source>
</evidence>
<evidence type="ECO:0000256" key="7">
    <source>
        <dbReference type="ARBA" id="ARBA00022840"/>
    </source>
</evidence>
<evidence type="ECO:0000256" key="16">
    <source>
        <dbReference type="ARBA" id="ARBA00083073"/>
    </source>
</evidence>
<keyword evidence="7" id="KW-0067">ATP-binding</keyword>
<reference evidence="17 18" key="1">
    <citation type="submission" date="2015-12" db="EMBL/GenBank/DDBJ databases">
        <title>The genome of Folsomia candida.</title>
        <authorList>
            <person name="Faddeeva A."/>
            <person name="Derks M.F."/>
            <person name="Anvar Y."/>
            <person name="Smit S."/>
            <person name="Van Straalen N."/>
            <person name="Roelofs D."/>
        </authorList>
    </citation>
    <scope>NUCLEOTIDE SEQUENCE [LARGE SCALE GENOMIC DNA]</scope>
    <source>
        <strain evidence="17 18">VU population</strain>
        <tissue evidence="17">Whole body</tissue>
    </source>
</reference>
<comment type="similarity">
    <text evidence="2">Belongs to the tubulin polyglutamylase family.</text>
</comment>
<dbReference type="GO" id="GO:0005524">
    <property type="term" value="F:ATP binding"/>
    <property type="evidence" value="ECO:0007669"/>
    <property type="project" value="UniProtKB-KW"/>
</dbReference>
<evidence type="ECO:0000256" key="1">
    <source>
        <dbReference type="ARBA" id="ARBA00004120"/>
    </source>
</evidence>
<evidence type="ECO:0000256" key="3">
    <source>
        <dbReference type="ARBA" id="ARBA00022490"/>
    </source>
</evidence>
<dbReference type="Gene3D" id="3.30.470.20">
    <property type="entry name" value="ATP-grasp fold, B domain"/>
    <property type="match status" value="1"/>
</dbReference>
<comment type="subcellular location">
    <subcellularLocation>
        <location evidence="1">Cytoplasm</location>
        <location evidence="1">Cytoskeleton</location>
        <location evidence="1">Cilium basal body</location>
    </subcellularLocation>
</comment>
<dbReference type="InterPro" id="IPR004344">
    <property type="entry name" value="TTL/TTLL_fam"/>
</dbReference>
<keyword evidence="6" id="KW-0547">Nucleotide-binding</keyword>
<evidence type="ECO:0000256" key="13">
    <source>
        <dbReference type="ARBA" id="ARBA00074800"/>
    </source>
</evidence>
<organism evidence="17 18">
    <name type="scientific">Folsomia candida</name>
    <name type="common">Springtail</name>
    <dbReference type="NCBI Taxonomy" id="158441"/>
    <lineage>
        <taxon>Eukaryota</taxon>
        <taxon>Metazoa</taxon>
        <taxon>Ecdysozoa</taxon>
        <taxon>Arthropoda</taxon>
        <taxon>Hexapoda</taxon>
        <taxon>Collembola</taxon>
        <taxon>Entomobryomorpha</taxon>
        <taxon>Isotomoidea</taxon>
        <taxon>Isotomidae</taxon>
        <taxon>Proisotominae</taxon>
        <taxon>Folsomia</taxon>
    </lineage>
</organism>
<keyword evidence="3" id="KW-0963">Cytoplasm</keyword>
<evidence type="ECO:0000256" key="9">
    <source>
        <dbReference type="ARBA" id="ARBA00023212"/>
    </source>
</evidence>
<name>A0A226ETV7_FOLCA</name>
<evidence type="ECO:0000313" key="18">
    <source>
        <dbReference type="Proteomes" id="UP000198287"/>
    </source>
</evidence>
<dbReference type="OrthoDB" id="202825at2759"/>
<dbReference type="GO" id="GO:0070740">
    <property type="term" value="F:tubulin-glutamic acid ligase activity"/>
    <property type="evidence" value="ECO:0007669"/>
    <property type="project" value="TreeGrafter"/>
</dbReference>
<gene>
    <name evidence="17" type="ORF">Fcan01_05201</name>
</gene>
<sequence>MRVLYCTDVEKSVLNTNFEKRGWQQVGPDDDWNFYWANVPTCRVIFGVESGYRMHDNQIISHFPNHYEITRKDLLVKNIKRYRKDVEKEGGPLGEKNEFGKYVHLDFIPTTFVLPADYNMFVEEYRKNPLSTWIMVKDAYVISKYIENPLLIGGRKFDMRLYVLVTSFRPLKVYLYKLGFCRFCTAKYDTSIQELENMYVHLTNVSVQKHGDEYNNIHGGKWSLRNLELYLESTQGKDVTTKLFDGMKWLVMHSLKAVAPLMVSDRHCFECYGYDIIIDNNLKPWLIEVNASPSLTSTTVNDRILKYKLINDIISVVLPPSGIPEAKWNKIPSREAYGNFELLLDEELAGVDISNKHKIDKHHAQNNLPKWK</sequence>
<dbReference type="FunFam" id="3.30.470.20:FF:000033">
    <property type="entry name" value="Probable tubulin polyglutamylase TTLL1"/>
    <property type="match status" value="1"/>
</dbReference>
<dbReference type="AlphaFoldDB" id="A0A226ETV7"/>